<evidence type="ECO:0000256" key="1">
    <source>
        <dbReference type="SAM" id="MobiDB-lite"/>
    </source>
</evidence>
<proteinExistence type="predicted"/>
<evidence type="ECO:0000313" key="3">
    <source>
        <dbReference type="Proteomes" id="UP001642484"/>
    </source>
</evidence>
<dbReference type="Proteomes" id="UP001642484">
    <property type="component" value="Unassembled WGS sequence"/>
</dbReference>
<dbReference type="EMBL" id="CAXAMN010023895">
    <property type="protein sequence ID" value="CAK9081898.1"/>
    <property type="molecule type" value="Genomic_DNA"/>
</dbReference>
<keyword evidence="3" id="KW-1185">Reference proteome</keyword>
<dbReference type="Gene3D" id="1.25.40.10">
    <property type="entry name" value="Tetratricopeptide repeat domain"/>
    <property type="match status" value="1"/>
</dbReference>
<comment type="caution">
    <text evidence="2">The sequence shown here is derived from an EMBL/GenBank/DDBJ whole genome shotgun (WGS) entry which is preliminary data.</text>
</comment>
<sequence length="128" mass="14570">MRHIPLNFTAILRRHGLSVEQIRQEGRYTRKSQQTVLDSPSSSKSKEDFHVAMQLAAETGDLEHIAELVDEMADKGIQPKEDTYSLIFKVCQHSLDSKTKTFAERYFLAMISIGIEPQESTLSLMDKV</sequence>
<accession>A0ABP0Q0V2</accession>
<name>A0ABP0Q0V2_9DINO</name>
<dbReference type="InterPro" id="IPR002885">
    <property type="entry name" value="PPR_rpt"/>
</dbReference>
<evidence type="ECO:0000313" key="2">
    <source>
        <dbReference type="EMBL" id="CAK9081898.1"/>
    </source>
</evidence>
<feature type="compositionally biased region" description="Polar residues" evidence="1">
    <location>
        <begin position="31"/>
        <end position="43"/>
    </location>
</feature>
<evidence type="ECO:0008006" key="4">
    <source>
        <dbReference type="Google" id="ProtNLM"/>
    </source>
</evidence>
<reference evidence="2 3" key="1">
    <citation type="submission" date="2024-02" db="EMBL/GenBank/DDBJ databases">
        <authorList>
            <person name="Chen Y."/>
            <person name="Shah S."/>
            <person name="Dougan E. K."/>
            <person name="Thang M."/>
            <person name="Chan C."/>
        </authorList>
    </citation>
    <scope>NUCLEOTIDE SEQUENCE [LARGE SCALE GENOMIC DNA]</scope>
</reference>
<feature type="region of interest" description="Disordered" evidence="1">
    <location>
        <begin position="28"/>
        <end position="47"/>
    </location>
</feature>
<protein>
    <recommendedName>
        <fullName evidence="4">Pentacotripeptide-repeat region of PRORP domain-containing protein</fullName>
    </recommendedName>
</protein>
<organism evidence="2 3">
    <name type="scientific">Durusdinium trenchii</name>
    <dbReference type="NCBI Taxonomy" id="1381693"/>
    <lineage>
        <taxon>Eukaryota</taxon>
        <taxon>Sar</taxon>
        <taxon>Alveolata</taxon>
        <taxon>Dinophyceae</taxon>
        <taxon>Suessiales</taxon>
        <taxon>Symbiodiniaceae</taxon>
        <taxon>Durusdinium</taxon>
    </lineage>
</organism>
<dbReference type="Pfam" id="PF13812">
    <property type="entry name" value="PPR_3"/>
    <property type="match status" value="1"/>
</dbReference>
<feature type="non-terminal residue" evidence="2">
    <location>
        <position position="128"/>
    </location>
</feature>
<dbReference type="InterPro" id="IPR011990">
    <property type="entry name" value="TPR-like_helical_dom_sf"/>
</dbReference>
<gene>
    <name evidence="2" type="ORF">CCMP2556_LOCUS40037</name>
</gene>